<evidence type="ECO:0000259" key="2">
    <source>
        <dbReference type="Pfam" id="PF13193"/>
    </source>
</evidence>
<dbReference type="Gene3D" id="3.40.50.12780">
    <property type="entry name" value="N-terminal domain of ligase-like"/>
    <property type="match status" value="1"/>
</dbReference>
<dbReference type="InterPro" id="IPR000873">
    <property type="entry name" value="AMP-dep_synth/lig_dom"/>
</dbReference>
<evidence type="ECO:0000313" key="3">
    <source>
        <dbReference type="EMBL" id="BDG72604.1"/>
    </source>
</evidence>
<dbReference type="PROSITE" id="PS00455">
    <property type="entry name" value="AMP_BINDING"/>
    <property type="match status" value="1"/>
</dbReference>
<dbReference type="PANTHER" id="PTHR43767">
    <property type="entry name" value="LONG-CHAIN-FATTY-ACID--COA LIGASE"/>
    <property type="match status" value="1"/>
</dbReference>
<dbReference type="PANTHER" id="PTHR43767:SF1">
    <property type="entry name" value="NONRIBOSOMAL PEPTIDE SYNTHASE PES1 (EUROFUNG)-RELATED"/>
    <property type="match status" value="1"/>
</dbReference>
<dbReference type="InterPro" id="IPR020845">
    <property type="entry name" value="AMP-binding_CS"/>
</dbReference>
<dbReference type="InterPro" id="IPR042099">
    <property type="entry name" value="ANL_N_sf"/>
</dbReference>
<dbReference type="InterPro" id="IPR025110">
    <property type="entry name" value="AMP-bd_C"/>
</dbReference>
<dbReference type="Gene3D" id="3.30.300.30">
    <property type="match status" value="1"/>
</dbReference>
<sequence>MPAAVDDAAPNLTDRFYAHADAAPDRAALSEATGDLTYADLRAAANALALRVLDAGIRPGDVVHGVFQAQAFRLKLACAIALARIGAIYAPGAAGADLAALCRQTGARCVIGDTLHDVPPDVVALRLDLDALLRAPPAAAPPRATDPGLAWLLARSSGTTGAPKAFLISHANEAARHAAQQGEIAIRRDEVFLGFVDPQHYIGLSYVLRCLRSGATAIAADAESGMAGNLRRIAERRVNYVSTAPAHLYALAAANQVAGLPLPALRVLRVGSAAVSTPRLQHAFAHLTPNIYVGYGTNEAGIIAVATPGDLRRDPTCCGRPLPGVAVRLLPPDGAGAAAEGGEIAVRSAGVVERYLRADGPAGRHFADGWLRPGDLARIDASGCIILQGRADDAMNYGGVLISPQEIEAVLLEHPAVADAAAFSVASELHQDLPHAAVVARQPVASAELLAFCRRRLGSKAPVAIVLLAELPRNAMGKVLRRVLRDRQARPGAAPRDSA</sequence>
<dbReference type="EMBL" id="AP025637">
    <property type="protein sequence ID" value="BDG72604.1"/>
    <property type="molecule type" value="Genomic_DNA"/>
</dbReference>
<evidence type="ECO:0000259" key="1">
    <source>
        <dbReference type="Pfam" id="PF00501"/>
    </source>
</evidence>
<dbReference type="RefSeq" id="WP_244459798.1">
    <property type="nucleotide sequence ID" value="NZ_AP025637.1"/>
</dbReference>
<feature type="domain" description="AMP-dependent synthetase/ligase" evidence="1">
    <location>
        <begin position="18"/>
        <end position="356"/>
    </location>
</feature>
<dbReference type="CDD" id="cd04433">
    <property type="entry name" value="AFD_class_I"/>
    <property type="match status" value="1"/>
</dbReference>
<name>A0ABN6P4N1_9PROT</name>
<gene>
    <name evidence="3" type="ORF">Rmf_25330</name>
</gene>
<dbReference type="InterPro" id="IPR045851">
    <property type="entry name" value="AMP-bd_C_sf"/>
</dbReference>
<protein>
    <submittedName>
        <fullName evidence="3">Uncharacterized protein</fullName>
    </submittedName>
</protein>
<reference evidence="3 4" key="1">
    <citation type="journal article" date="2016" name="Microbes Environ.">
        <title>Phylogenetically diverse aerobic anoxygenic phototrophic bacteria isolated from epilithic biofilms in Tama river, Japan.</title>
        <authorList>
            <person name="Hirose S."/>
            <person name="Matsuura K."/>
            <person name="Haruta S."/>
        </authorList>
    </citation>
    <scope>NUCLEOTIDE SEQUENCE [LARGE SCALE GENOMIC DNA]</scope>
    <source>
        <strain evidence="3 4">S08</strain>
    </source>
</reference>
<feature type="domain" description="AMP-binding enzyme C-terminal" evidence="2">
    <location>
        <begin position="406"/>
        <end position="478"/>
    </location>
</feature>
<dbReference type="Pfam" id="PF13193">
    <property type="entry name" value="AMP-binding_C"/>
    <property type="match status" value="1"/>
</dbReference>
<proteinExistence type="predicted"/>
<dbReference type="SUPFAM" id="SSF56801">
    <property type="entry name" value="Acetyl-CoA synthetase-like"/>
    <property type="match status" value="1"/>
</dbReference>
<keyword evidence="4" id="KW-1185">Reference proteome</keyword>
<dbReference type="Proteomes" id="UP000831327">
    <property type="component" value="Chromosome"/>
</dbReference>
<accession>A0ABN6P4N1</accession>
<evidence type="ECO:0000313" key="4">
    <source>
        <dbReference type="Proteomes" id="UP000831327"/>
    </source>
</evidence>
<dbReference type="InterPro" id="IPR050237">
    <property type="entry name" value="ATP-dep_AMP-bd_enzyme"/>
</dbReference>
<dbReference type="Pfam" id="PF00501">
    <property type="entry name" value="AMP-binding"/>
    <property type="match status" value="1"/>
</dbReference>
<organism evidence="3 4">
    <name type="scientific">Roseomonas fluvialis</name>
    <dbReference type="NCBI Taxonomy" id="1750527"/>
    <lineage>
        <taxon>Bacteria</taxon>
        <taxon>Pseudomonadati</taxon>
        <taxon>Pseudomonadota</taxon>
        <taxon>Alphaproteobacteria</taxon>
        <taxon>Acetobacterales</taxon>
        <taxon>Roseomonadaceae</taxon>
        <taxon>Roseomonas</taxon>
    </lineage>
</organism>